<protein>
    <submittedName>
        <fullName evidence="2">Uncharacterized protein</fullName>
    </submittedName>
</protein>
<dbReference type="Proteomes" id="UP000557566">
    <property type="component" value="Unassembled WGS sequence"/>
</dbReference>
<feature type="region of interest" description="Disordered" evidence="1">
    <location>
        <begin position="1"/>
        <end position="107"/>
    </location>
</feature>
<keyword evidence="3" id="KW-1185">Reference proteome</keyword>
<sequence length="423" mass="45812">MASHAVGSVTPPPPTRIRTPPAPRLGFPDSWEPYSPRKSARISSQRTANRTPSPRASHNRIASPRTAKRANAQSNAVMVSPVPSPRKKPLAAPASSRQPSGTLTAEGTANAAAALGLNDADAAQEALSTSVSRVTGMLPTPSKTPQKPPNDKSAANIQSFARNLFASDAEAMPAPRKRRSKKYSGMTMESFTAVDNENSIEIFTDSQDRVPVKDKSADNPFYGDATAPRARKSKRRLVNVPGEGALSIEEASHREDGMVYVFRGKKFFREFSKSDGTQAEEQETSDGGVEHELTRPLTRSTVKPRLLFPRRQPAEPEDDEALTDVEDTCVAFEPTNPQTPKKVYSTPTKMPGAPKYAPVSPPDTKRTTRSTNKLAPDGTLLKSTSGRQSPFDAWPRTKELKSPSASKRHGESLASSTTKRSRA</sequence>
<feature type="region of interest" description="Disordered" evidence="1">
    <location>
        <begin position="126"/>
        <end position="155"/>
    </location>
</feature>
<accession>A0A8H4LTM3</accession>
<feature type="compositionally biased region" description="Acidic residues" evidence="1">
    <location>
        <begin position="315"/>
        <end position="327"/>
    </location>
</feature>
<comment type="caution">
    <text evidence="2">The sequence shown here is derived from an EMBL/GenBank/DDBJ whole genome shotgun (WGS) entry which is preliminary data.</text>
</comment>
<feature type="compositionally biased region" description="Basic and acidic residues" evidence="1">
    <location>
        <begin position="206"/>
        <end position="217"/>
    </location>
</feature>
<dbReference type="AlphaFoldDB" id="A0A8H4LTM3"/>
<feature type="compositionally biased region" description="Polar residues" evidence="1">
    <location>
        <begin position="41"/>
        <end position="56"/>
    </location>
</feature>
<feature type="region of interest" description="Disordered" evidence="1">
    <location>
        <begin position="205"/>
        <end position="238"/>
    </location>
</feature>
<feature type="region of interest" description="Disordered" evidence="1">
    <location>
        <begin position="271"/>
        <end position="423"/>
    </location>
</feature>
<gene>
    <name evidence="2" type="ORF">G6O67_008264</name>
</gene>
<dbReference type="EMBL" id="JAAVMX010000009">
    <property type="protein sequence ID" value="KAF4504867.1"/>
    <property type="molecule type" value="Genomic_DNA"/>
</dbReference>
<evidence type="ECO:0000313" key="3">
    <source>
        <dbReference type="Proteomes" id="UP000557566"/>
    </source>
</evidence>
<evidence type="ECO:0000256" key="1">
    <source>
        <dbReference type="SAM" id="MobiDB-lite"/>
    </source>
</evidence>
<reference evidence="2 3" key="1">
    <citation type="journal article" date="2020" name="Genome Biol. Evol.">
        <title>A new high-quality draft genome assembly of the Chinese cordyceps Ophiocordyceps sinensis.</title>
        <authorList>
            <person name="Shu R."/>
            <person name="Zhang J."/>
            <person name="Meng Q."/>
            <person name="Zhang H."/>
            <person name="Zhou G."/>
            <person name="Li M."/>
            <person name="Wu P."/>
            <person name="Zhao Y."/>
            <person name="Chen C."/>
            <person name="Qin Q."/>
        </authorList>
    </citation>
    <scope>NUCLEOTIDE SEQUENCE [LARGE SCALE GENOMIC DNA]</scope>
    <source>
        <strain evidence="2 3">IOZ07</strain>
    </source>
</reference>
<proteinExistence type="predicted"/>
<feature type="compositionally biased region" description="Polar residues" evidence="1">
    <location>
        <begin position="413"/>
        <end position="423"/>
    </location>
</feature>
<evidence type="ECO:0000313" key="2">
    <source>
        <dbReference type="EMBL" id="KAF4504867.1"/>
    </source>
</evidence>
<dbReference type="OrthoDB" id="5398515at2759"/>
<organism evidence="2 3">
    <name type="scientific">Ophiocordyceps sinensis</name>
    <dbReference type="NCBI Taxonomy" id="72228"/>
    <lineage>
        <taxon>Eukaryota</taxon>
        <taxon>Fungi</taxon>
        <taxon>Dikarya</taxon>
        <taxon>Ascomycota</taxon>
        <taxon>Pezizomycotina</taxon>
        <taxon>Sordariomycetes</taxon>
        <taxon>Hypocreomycetidae</taxon>
        <taxon>Hypocreales</taxon>
        <taxon>Ophiocordycipitaceae</taxon>
        <taxon>Ophiocordyceps</taxon>
    </lineage>
</organism>
<name>A0A8H4LTM3_9HYPO</name>
<feature type="compositionally biased region" description="Pro residues" evidence="1">
    <location>
        <begin position="10"/>
        <end position="23"/>
    </location>
</feature>